<dbReference type="eggNOG" id="ENOG50338GM">
    <property type="taxonomic scope" value="Bacteria"/>
</dbReference>
<accession>A0A1I4Z831</accession>
<keyword evidence="2" id="KW-1185">Reference proteome</keyword>
<dbReference type="AlphaFoldDB" id="A0A1I4Z831"/>
<proteinExistence type="predicted"/>
<dbReference type="Pfam" id="PF26622">
    <property type="entry name" value="DUF8199"/>
    <property type="match status" value="1"/>
</dbReference>
<dbReference type="EMBL" id="FOUT01000014">
    <property type="protein sequence ID" value="SFN46454.1"/>
    <property type="molecule type" value="Genomic_DNA"/>
</dbReference>
<dbReference type="InterPro" id="IPR058512">
    <property type="entry name" value="DUF8199"/>
</dbReference>
<protein>
    <submittedName>
        <fullName evidence="1">Uncharacterized protein</fullName>
    </submittedName>
</protein>
<sequence>MNVKKITSLFLVLLLLIPNIGMTINVHYCGDSIASISLDSDFLSVTEPEDCCAIAESAGEDTCCKDKWVHLDKKADEATVKIVLSSLFSPFVGVPQQTQLFGFTTKTNFKKAESTPFYVAVPAPPLYQLYHQYIFYA</sequence>
<name>A0A1I4Z831_9FLAO</name>
<dbReference type="RefSeq" id="WP_024982284.1">
    <property type="nucleotide sequence ID" value="NZ_CBCRUM010000020.1"/>
</dbReference>
<gene>
    <name evidence="1" type="ORF">SAMN05444143_11421</name>
</gene>
<dbReference type="Proteomes" id="UP000182961">
    <property type="component" value="Unassembled WGS sequence"/>
</dbReference>
<dbReference type="NCBIfam" id="NF047658">
    <property type="entry name" value="HYC_CC_PP"/>
    <property type="match status" value="1"/>
</dbReference>
<evidence type="ECO:0000313" key="1">
    <source>
        <dbReference type="EMBL" id="SFN46454.1"/>
    </source>
</evidence>
<dbReference type="InterPro" id="IPR058060">
    <property type="entry name" value="HYC_CC_PP"/>
</dbReference>
<organism evidence="1 2">
    <name type="scientific">Flavobacterium succinicans</name>
    <dbReference type="NCBI Taxonomy" id="29536"/>
    <lineage>
        <taxon>Bacteria</taxon>
        <taxon>Pseudomonadati</taxon>
        <taxon>Bacteroidota</taxon>
        <taxon>Flavobacteriia</taxon>
        <taxon>Flavobacteriales</taxon>
        <taxon>Flavobacteriaceae</taxon>
        <taxon>Flavobacterium</taxon>
    </lineage>
</organism>
<reference evidence="2" key="1">
    <citation type="submission" date="2016-10" db="EMBL/GenBank/DDBJ databases">
        <authorList>
            <person name="Varghese N."/>
            <person name="Submissions S."/>
        </authorList>
    </citation>
    <scope>NUCLEOTIDE SEQUENCE [LARGE SCALE GENOMIC DNA]</scope>
    <source>
        <strain evidence="2">DSM 4002</strain>
    </source>
</reference>
<evidence type="ECO:0000313" key="2">
    <source>
        <dbReference type="Proteomes" id="UP000182961"/>
    </source>
</evidence>